<dbReference type="RefSeq" id="WP_013120854.1">
    <property type="nucleotide sequence ID" value="NC_014152.1"/>
</dbReference>
<keyword evidence="2" id="KW-1185">Reference proteome</keyword>
<organism evidence="1 2">
    <name type="scientific">Thermincola potens (strain JR)</name>
    <dbReference type="NCBI Taxonomy" id="635013"/>
    <lineage>
        <taxon>Bacteria</taxon>
        <taxon>Bacillati</taxon>
        <taxon>Bacillota</taxon>
        <taxon>Clostridia</taxon>
        <taxon>Eubacteriales</taxon>
        <taxon>Thermincolaceae</taxon>
        <taxon>Thermincola</taxon>
    </lineage>
</organism>
<proteinExistence type="predicted"/>
<gene>
    <name evidence="1" type="ordered locus">TherJR_2001</name>
</gene>
<accession>D5X8H0</accession>
<protein>
    <submittedName>
        <fullName evidence="1">Uncharacterized protein</fullName>
    </submittedName>
</protein>
<dbReference type="Proteomes" id="UP000002377">
    <property type="component" value="Chromosome"/>
</dbReference>
<dbReference type="AlphaFoldDB" id="D5X8H0"/>
<dbReference type="OrthoDB" id="8367156at2"/>
<reference evidence="1 2" key="1">
    <citation type="submission" date="2010-05" db="EMBL/GenBank/DDBJ databases">
        <title>Complete sequence of Thermincola sp. JR.</title>
        <authorList>
            <consortium name="US DOE Joint Genome Institute"/>
            <person name="Lucas S."/>
            <person name="Copeland A."/>
            <person name="Lapidus A."/>
            <person name="Cheng J.-F."/>
            <person name="Bruce D."/>
            <person name="Goodwin L."/>
            <person name="Pitluck S."/>
            <person name="Chertkov O."/>
            <person name="Detter J.C."/>
            <person name="Han C."/>
            <person name="Tapia R."/>
            <person name="Land M."/>
            <person name="Hauser L."/>
            <person name="Kyrpides N."/>
            <person name="Mikhailova N."/>
            <person name="Hazen T.C."/>
            <person name="Woyke T."/>
        </authorList>
    </citation>
    <scope>NUCLEOTIDE SEQUENCE [LARGE SCALE GENOMIC DNA]</scope>
    <source>
        <strain evidence="1 2">JR</strain>
    </source>
</reference>
<name>D5X8H0_THEPJ</name>
<evidence type="ECO:0000313" key="2">
    <source>
        <dbReference type="Proteomes" id="UP000002377"/>
    </source>
</evidence>
<dbReference type="EMBL" id="CP002028">
    <property type="protein sequence ID" value="ADG82846.1"/>
    <property type="molecule type" value="Genomic_DNA"/>
</dbReference>
<dbReference type="HOGENOM" id="CLU_1342720_0_0_9"/>
<evidence type="ECO:0000313" key="1">
    <source>
        <dbReference type="EMBL" id="ADG82846.1"/>
    </source>
</evidence>
<sequence>MNIRDVIYFSPNYRMEDLDFDNRIQILSAFKDRIENYYFKPIQQLNSLHYAFGAGLILVSLVDALARYSSIEDNCGARIKHWLKNNVNLPYTKEEQEEIAKKFYNDFRCGLVHESHIKNSGQFSYDTWKAITYENGFLIINPEAFFSEIKEYFARFLADLKVNDELYKIFFKRIRKDFEAECIEFQNYYGRRKSKKKVNRADQT</sequence>
<dbReference type="KEGG" id="tjr:TherJR_2001"/>